<evidence type="ECO:0000313" key="2">
    <source>
        <dbReference type="Proteomes" id="UP000655751"/>
    </source>
</evidence>
<name>A0A931ILM5_9NOCA</name>
<dbReference type="RefSeq" id="WP_196154151.1">
    <property type="nucleotide sequence ID" value="NZ_JADMLG010000034.1"/>
</dbReference>
<dbReference type="EMBL" id="JADMLG010000034">
    <property type="protein sequence ID" value="MBH0781870.1"/>
    <property type="molecule type" value="Genomic_DNA"/>
</dbReference>
<proteinExistence type="predicted"/>
<gene>
    <name evidence="1" type="ORF">IT779_36920</name>
</gene>
<keyword evidence="2" id="KW-1185">Reference proteome</keyword>
<accession>A0A931ILM5</accession>
<organism evidence="1 2">
    <name type="scientific">Nocardia bovistercoris</name>
    <dbReference type="NCBI Taxonomy" id="2785916"/>
    <lineage>
        <taxon>Bacteria</taxon>
        <taxon>Bacillati</taxon>
        <taxon>Actinomycetota</taxon>
        <taxon>Actinomycetes</taxon>
        <taxon>Mycobacteriales</taxon>
        <taxon>Nocardiaceae</taxon>
        <taxon>Nocardia</taxon>
    </lineage>
</organism>
<protein>
    <recommendedName>
        <fullName evidence="3">Tetratricopeptide repeat protein</fullName>
    </recommendedName>
</protein>
<sequence length="155" mass="16804">MAIREADAQGTLGDHAAASNALSRAHRAYESGRGHDPDWVYLPRPEFEGLVGIIQTSLGDSKAASQSFQTAIDGSAAWPRERAEWYLLEAQNQIRAGDVAKGCTLLSTNLAQIHGVASTRLHNKLTMLARQVTPHAKVPEVREFLGARAEYLAAN</sequence>
<dbReference type="AlphaFoldDB" id="A0A931ILM5"/>
<reference evidence="1" key="1">
    <citation type="submission" date="2020-11" db="EMBL/GenBank/DDBJ databases">
        <title>Nocardia NEAU-351.nov., a novel actinomycete isolated from the cow dung.</title>
        <authorList>
            <person name="Zhang X."/>
        </authorList>
    </citation>
    <scope>NUCLEOTIDE SEQUENCE</scope>
    <source>
        <strain evidence="1">NEAU-351</strain>
    </source>
</reference>
<comment type="caution">
    <text evidence="1">The sequence shown here is derived from an EMBL/GenBank/DDBJ whole genome shotgun (WGS) entry which is preliminary data.</text>
</comment>
<dbReference type="Proteomes" id="UP000655751">
    <property type="component" value="Unassembled WGS sequence"/>
</dbReference>
<evidence type="ECO:0000313" key="1">
    <source>
        <dbReference type="EMBL" id="MBH0781870.1"/>
    </source>
</evidence>
<evidence type="ECO:0008006" key="3">
    <source>
        <dbReference type="Google" id="ProtNLM"/>
    </source>
</evidence>